<evidence type="ECO:0000313" key="1">
    <source>
        <dbReference type="EMBL" id="SAL14037.1"/>
    </source>
</evidence>
<dbReference type="EMBL" id="FCNV02000001">
    <property type="protein sequence ID" value="SAL14037.1"/>
    <property type="molecule type" value="Genomic_DNA"/>
</dbReference>
<protein>
    <recommendedName>
        <fullName evidence="3">RiboL-PSP-HEPN domain-containing protein</fullName>
    </recommendedName>
</protein>
<keyword evidence="2" id="KW-1185">Reference proteome</keyword>
<dbReference type="Proteomes" id="UP000198263">
    <property type="component" value="Unassembled WGS sequence"/>
</dbReference>
<dbReference type="AlphaFoldDB" id="A0A658QRN2"/>
<evidence type="ECO:0000313" key="2">
    <source>
        <dbReference type="Proteomes" id="UP000198263"/>
    </source>
</evidence>
<name>A0A658QRN2_9BURK</name>
<gene>
    <name evidence="1" type="ORF">AWB72_00622</name>
</gene>
<evidence type="ECO:0008006" key="3">
    <source>
        <dbReference type="Google" id="ProtNLM"/>
    </source>
</evidence>
<reference evidence="1 2" key="1">
    <citation type="submission" date="2016-01" db="EMBL/GenBank/DDBJ databases">
        <authorList>
            <person name="Peeters C."/>
        </authorList>
    </citation>
    <scope>NUCLEOTIDE SEQUENCE [LARGE SCALE GENOMIC DNA]</scope>
    <source>
        <strain evidence="1">LMG 29315</strain>
    </source>
</reference>
<accession>A0A658QRN2</accession>
<organism evidence="1 2">
    <name type="scientific">Caballeronia concitans</name>
    <dbReference type="NCBI Taxonomy" id="1777133"/>
    <lineage>
        <taxon>Bacteria</taxon>
        <taxon>Pseudomonadati</taxon>
        <taxon>Pseudomonadota</taxon>
        <taxon>Betaproteobacteria</taxon>
        <taxon>Burkholderiales</taxon>
        <taxon>Burkholderiaceae</taxon>
        <taxon>Caballeronia</taxon>
    </lineage>
</organism>
<proteinExistence type="predicted"/>
<comment type="caution">
    <text evidence="1">The sequence shown here is derived from an EMBL/GenBank/DDBJ whole genome shotgun (WGS) entry which is preliminary data.</text>
</comment>
<sequence length="325" mass="36515">MLECHGDSSIVNSLTMVGLAGCIEVSVRNAIERLIDHGAPYVDRLDQFKKCLEFDLQLTKALSDGEITFGNLVAHLLPVSNLSHIASHLEKLLNGDGHSKSLARWLSDIQPFVEPDDDYLSSEDLQDECGRRGMSFGSFAMRPVRFPISNVPTVLADIEKIFVVRHIVAHEADFSNVTLQQIDVLLGSATVFATALHELVEQVLHPGEPRSVVRTTVRDARQIQRFYATILDRENEAMRALAARGQSAFSAIGHFQKASRAFLDHVEAEVRFTMQANPIQDRCNCRSLETSVRKSFYDHRYTYLGSEIDALTSMNDFLFDCSKWR</sequence>